<reference evidence="1 2" key="1">
    <citation type="submission" date="2020-04" db="EMBL/GenBank/DDBJ databases">
        <title>Novel species.</title>
        <authorList>
            <person name="Teo W.F.A."/>
            <person name="Lipun K."/>
            <person name="Srisuk N."/>
            <person name="Duangmal K."/>
        </authorList>
    </citation>
    <scope>NUCLEOTIDE SEQUENCE [LARGE SCALE GENOMIC DNA]</scope>
    <source>
        <strain evidence="1 2">K13G38</strain>
    </source>
</reference>
<dbReference type="EMBL" id="JAAXLS010000053">
    <property type="protein sequence ID" value="NKQ58319.1"/>
    <property type="molecule type" value="Genomic_DNA"/>
</dbReference>
<accession>A0ABX1JEZ1</accession>
<comment type="caution">
    <text evidence="1">The sequence shown here is derived from an EMBL/GenBank/DDBJ whole genome shotgun (WGS) entry which is preliminary data.</text>
</comment>
<organism evidence="1 2">
    <name type="scientific">Amycolatopsis acididurans</name>
    <dbReference type="NCBI Taxonomy" id="2724524"/>
    <lineage>
        <taxon>Bacteria</taxon>
        <taxon>Bacillati</taxon>
        <taxon>Actinomycetota</taxon>
        <taxon>Actinomycetes</taxon>
        <taxon>Pseudonocardiales</taxon>
        <taxon>Pseudonocardiaceae</taxon>
        <taxon>Amycolatopsis</taxon>
    </lineage>
</organism>
<dbReference type="CDD" id="cd03443">
    <property type="entry name" value="PaaI_thioesterase"/>
    <property type="match status" value="1"/>
</dbReference>
<dbReference type="InterPro" id="IPR029069">
    <property type="entry name" value="HotDog_dom_sf"/>
</dbReference>
<keyword evidence="2" id="KW-1185">Reference proteome</keyword>
<dbReference type="Pfam" id="PF14539">
    <property type="entry name" value="DUF4442"/>
    <property type="match status" value="1"/>
</dbReference>
<sequence>MRSRFVSSEISFASVFADAGADYEKLREISDDLVPFGKHAGIEITEVGPDRAVAEIPGKPHQANHLGTVHAGALFLAADIAGAAAFVGAAAPVLSNVDILVLRNAGASFRKPATGRIRAIATVDEREMRRVLAADGAQRFDLDGKAQLFDSAGVMVAKFTFEYVCTMV</sequence>
<dbReference type="Proteomes" id="UP000715441">
    <property type="component" value="Unassembled WGS sequence"/>
</dbReference>
<name>A0ABX1JEZ1_9PSEU</name>
<dbReference type="SUPFAM" id="SSF54637">
    <property type="entry name" value="Thioesterase/thiol ester dehydrase-isomerase"/>
    <property type="match status" value="1"/>
</dbReference>
<proteinExistence type="predicted"/>
<protein>
    <submittedName>
        <fullName evidence="1">DUF4442 domain-containing protein</fullName>
    </submittedName>
</protein>
<evidence type="ECO:0000313" key="2">
    <source>
        <dbReference type="Proteomes" id="UP000715441"/>
    </source>
</evidence>
<dbReference type="Gene3D" id="3.10.129.10">
    <property type="entry name" value="Hotdog Thioesterase"/>
    <property type="match status" value="1"/>
</dbReference>
<gene>
    <name evidence="1" type="ORF">HFP15_36255</name>
</gene>
<dbReference type="InterPro" id="IPR027961">
    <property type="entry name" value="DUF4442"/>
</dbReference>
<evidence type="ECO:0000313" key="1">
    <source>
        <dbReference type="EMBL" id="NKQ58319.1"/>
    </source>
</evidence>